<dbReference type="GO" id="GO:0006310">
    <property type="term" value="P:DNA recombination"/>
    <property type="evidence" value="ECO:0007669"/>
    <property type="project" value="UniProtKB-UniRule"/>
</dbReference>
<dbReference type="NCBIfam" id="NF001462">
    <property type="entry name" value="PRK00321.1-3"/>
    <property type="match status" value="1"/>
</dbReference>
<name>A0A6N4E4Z4_9GAMM</name>
<reference evidence="7 8" key="1">
    <citation type="submission" date="2018-01" db="EMBL/GenBank/DDBJ databases">
        <title>Novel co-symbiosis in the lucinid bivalve Phacoides pectinatus.</title>
        <authorList>
            <person name="Lim S.J."/>
            <person name="Davis B.G."/>
            <person name="Gill D.E."/>
            <person name="Engel A.S."/>
            <person name="Anderson L.C."/>
            <person name="Campbell B.J."/>
        </authorList>
    </citation>
    <scope>NUCLEOTIDE SEQUENCE [LARGE SCALE GENOMIC DNA]</scope>
    <source>
        <strain evidence="7">N3_P5</strain>
    </source>
</reference>
<proteinExistence type="inferred from homology"/>
<evidence type="ECO:0000313" key="7">
    <source>
        <dbReference type="EMBL" id="PUE04827.1"/>
    </source>
</evidence>
<protein>
    <recommendedName>
        <fullName evidence="3 6">Recombination-associated protein RdgC</fullName>
    </recommendedName>
</protein>
<accession>A0A6N4E4Z4</accession>
<evidence type="ECO:0000256" key="2">
    <source>
        <dbReference type="ARBA" id="ARBA00008657"/>
    </source>
</evidence>
<organism evidence="7 8">
    <name type="scientific">Candidatus Sedimenticola endophacoides</name>
    <dbReference type="NCBI Taxonomy" id="2548426"/>
    <lineage>
        <taxon>Bacteria</taxon>
        <taxon>Pseudomonadati</taxon>
        <taxon>Pseudomonadota</taxon>
        <taxon>Gammaproteobacteria</taxon>
        <taxon>Chromatiales</taxon>
        <taxon>Sedimenticolaceae</taxon>
        <taxon>Sedimenticola</taxon>
    </lineage>
</organism>
<dbReference type="PANTHER" id="PTHR38103">
    <property type="entry name" value="RECOMBINATION-ASSOCIATED PROTEIN RDGC"/>
    <property type="match status" value="1"/>
</dbReference>
<keyword evidence="4 6" id="KW-0963">Cytoplasm</keyword>
<evidence type="ECO:0000256" key="3">
    <source>
        <dbReference type="ARBA" id="ARBA00022296"/>
    </source>
</evidence>
<evidence type="ECO:0000313" key="8">
    <source>
        <dbReference type="Proteomes" id="UP000250928"/>
    </source>
</evidence>
<dbReference type="PANTHER" id="PTHR38103:SF1">
    <property type="entry name" value="RECOMBINATION-ASSOCIATED PROTEIN RDGC"/>
    <property type="match status" value="1"/>
</dbReference>
<dbReference type="EMBL" id="PQCO01000108">
    <property type="protein sequence ID" value="PUE04827.1"/>
    <property type="molecule type" value="Genomic_DNA"/>
</dbReference>
<dbReference type="Proteomes" id="UP000250928">
    <property type="component" value="Unassembled WGS sequence"/>
</dbReference>
<dbReference type="GO" id="GO:0003690">
    <property type="term" value="F:double-stranded DNA binding"/>
    <property type="evidence" value="ECO:0007669"/>
    <property type="project" value="TreeGrafter"/>
</dbReference>
<comment type="similarity">
    <text evidence="2 6">Belongs to the RdgC family.</text>
</comment>
<evidence type="ECO:0000256" key="1">
    <source>
        <dbReference type="ARBA" id="ARBA00004453"/>
    </source>
</evidence>
<sequence>MWFKNLLIYRLSQPFTLTPEQLHEALCERVTRECGSLEMSTIGWAPPLGRDAELLTHAVAACTMVCARREERVLPTAVVREHLAQRVAEIEEAEGRKVRRREQMELKENILTELMPRAFTRASSTYAYIDGEHGWLVVDAASAKRAEELITLLRETLGSFPLKPLEVAQSPASVMTAWLAGRPVREFQIQDECELRDTVEEGGVVRCRRQDLAGGEIQAHLEAGKQVARLAVEWHERLALVLTEELAIKRLRFLDVILEEAAEAEDAATRFDVDFALMSLELGRFIPRLIDTFGGIAEEG</sequence>
<comment type="subcellular location">
    <subcellularLocation>
        <location evidence="1 6">Cytoplasm</location>
        <location evidence="1 6">Nucleoid</location>
    </subcellularLocation>
</comment>
<evidence type="ECO:0000256" key="5">
    <source>
        <dbReference type="ARBA" id="ARBA00023172"/>
    </source>
</evidence>
<comment type="caution">
    <text evidence="7">The sequence shown here is derived from an EMBL/GenBank/DDBJ whole genome shotgun (WGS) entry which is preliminary data.</text>
</comment>
<comment type="function">
    <text evidence="6">May be involved in recombination.</text>
</comment>
<dbReference type="AlphaFoldDB" id="A0A6N4E4Z4"/>
<evidence type="ECO:0000256" key="6">
    <source>
        <dbReference type="HAMAP-Rule" id="MF_00194"/>
    </source>
</evidence>
<dbReference type="HAMAP" id="MF_00194">
    <property type="entry name" value="RdgC"/>
    <property type="match status" value="1"/>
</dbReference>
<keyword evidence="5 6" id="KW-0233">DNA recombination</keyword>
<dbReference type="GO" id="GO:0005737">
    <property type="term" value="C:cytoplasm"/>
    <property type="evidence" value="ECO:0007669"/>
    <property type="project" value="UniProtKB-UniRule"/>
</dbReference>
<dbReference type="NCBIfam" id="NF001464">
    <property type="entry name" value="PRK00321.1-5"/>
    <property type="match status" value="1"/>
</dbReference>
<gene>
    <name evidence="6" type="primary">rdgC</name>
    <name evidence="7" type="ORF">C3L24_02455</name>
</gene>
<dbReference type="GO" id="GO:0000018">
    <property type="term" value="P:regulation of DNA recombination"/>
    <property type="evidence" value="ECO:0007669"/>
    <property type="project" value="TreeGrafter"/>
</dbReference>
<evidence type="ECO:0000256" key="4">
    <source>
        <dbReference type="ARBA" id="ARBA00022490"/>
    </source>
</evidence>
<dbReference type="Pfam" id="PF04381">
    <property type="entry name" value="RdgC"/>
    <property type="match status" value="1"/>
</dbReference>
<dbReference type="GO" id="GO:0043590">
    <property type="term" value="C:bacterial nucleoid"/>
    <property type="evidence" value="ECO:0007669"/>
    <property type="project" value="TreeGrafter"/>
</dbReference>
<dbReference type="InterPro" id="IPR007476">
    <property type="entry name" value="RdgC"/>
</dbReference>